<evidence type="ECO:0000313" key="2">
    <source>
        <dbReference type="Proteomes" id="UP000012062"/>
    </source>
</evidence>
<gene>
    <name evidence="1" type="ORF">MESS2_350087</name>
</gene>
<organism evidence="1 2">
    <name type="scientific">Mesorhizobium metallidurans STM 2683</name>
    <dbReference type="NCBI Taxonomy" id="1297569"/>
    <lineage>
        <taxon>Bacteria</taxon>
        <taxon>Pseudomonadati</taxon>
        <taxon>Pseudomonadota</taxon>
        <taxon>Alphaproteobacteria</taxon>
        <taxon>Hyphomicrobiales</taxon>
        <taxon>Phyllobacteriaceae</taxon>
        <taxon>Mesorhizobium</taxon>
    </lineage>
</organism>
<evidence type="ECO:0000313" key="1">
    <source>
        <dbReference type="EMBL" id="CCV06715.1"/>
    </source>
</evidence>
<dbReference type="AlphaFoldDB" id="M5ERL9"/>
<proteinExistence type="predicted"/>
<dbReference type="EMBL" id="CAUM01000101">
    <property type="protein sequence ID" value="CCV06715.1"/>
    <property type="molecule type" value="Genomic_DNA"/>
</dbReference>
<reference evidence="1 2" key="1">
    <citation type="submission" date="2013-02" db="EMBL/GenBank/DDBJ databases">
        <authorList>
            <person name="Genoscope - CEA"/>
        </authorList>
    </citation>
    <scope>NUCLEOTIDE SEQUENCE [LARGE SCALE GENOMIC DNA]</scope>
    <source>
        <strain evidence="1 2">STM 2683</strain>
    </source>
</reference>
<dbReference type="Proteomes" id="UP000012062">
    <property type="component" value="Unassembled WGS sequence"/>
</dbReference>
<accession>M5ERL9</accession>
<comment type="caution">
    <text evidence="1">The sequence shown here is derived from an EMBL/GenBank/DDBJ whole genome shotgun (WGS) entry which is preliminary data.</text>
</comment>
<name>M5ERL9_9HYPH</name>
<sequence>MAFIALMSLLIWQDISNHIERATAEIYKGCSENNAAVAAMPTDQQHPYCSCMSDKMAPKVVWKTAVAFATQQPLSADPRNDPDFMAKITQVSTDCAAAIGAK</sequence>
<keyword evidence="2" id="KW-1185">Reference proteome</keyword>
<protein>
    <submittedName>
        <fullName evidence="1">Uncharacterized protein</fullName>
    </submittedName>
</protein>